<sequence>MKLKLNFHTKPLCLLLATALLAQVQLTLCSGPIIKNTGRKGLCTAAKTMDKGAGRAVHVLTRLFNTVEKATQTALQIKLYAATVAEPVQQLTYETLAEDVLAIAKEAAASGETATQTAIKATALSAALSGQIKEFLAFIRSGTHGTTEGYCLAASNDGSNGHTEFDSADCKPGTPRTATIAQQIDSAELSATGFKAETEPDSKSTASGGKCIIFNAASNAAATFFQASRPQQTYAGGLLTYNPTTQAIQTPDPAKLGSGGSPTGDTQAALTFSALYAIDKYDLKRYPETQEQIAVQAAQSGSFATRLQTKIRNLHPKITEAKKVEDAAAAIKKYIGDNQEKISLLIAKFPTTKVYKPADNKDKGQNVNELTSLDQLTEVLDYYEQKTRADLATARAELQQLQAQINADKTKITTQICNSKEDAKTCNADKNCKYDENIKEGQKCKLSEEGKQKAAKKKEK</sequence>
<evidence type="ECO:0000256" key="7">
    <source>
        <dbReference type="ARBA" id="ARBA00023288"/>
    </source>
</evidence>
<accession>A0A1G4IA23</accession>
<evidence type="ECO:0000256" key="4">
    <source>
        <dbReference type="ARBA" id="ARBA00022622"/>
    </source>
</evidence>
<protein>
    <submittedName>
        <fullName evidence="11">Trypanosome variant surface glycoprotein (A-type), putative</fullName>
    </submittedName>
</protein>
<organism evidence="11 12">
    <name type="scientific">Trypanosoma equiperdum</name>
    <dbReference type="NCBI Taxonomy" id="5694"/>
    <lineage>
        <taxon>Eukaryota</taxon>
        <taxon>Discoba</taxon>
        <taxon>Euglenozoa</taxon>
        <taxon>Kinetoplastea</taxon>
        <taxon>Metakinetoplastina</taxon>
        <taxon>Trypanosomatida</taxon>
        <taxon>Trypanosomatidae</taxon>
        <taxon>Trypanosoma</taxon>
    </lineage>
</organism>
<dbReference type="GO" id="GO:0098552">
    <property type="term" value="C:side of membrane"/>
    <property type="evidence" value="ECO:0007669"/>
    <property type="project" value="UniProtKB-KW"/>
</dbReference>
<evidence type="ECO:0000259" key="10">
    <source>
        <dbReference type="Pfam" id="PF00913"/>
    </source>
</evidence>
<dbReference type="Gene3D" id="3.90.150.10">
    <property type="entry name" value="Variant Surface Glycoprotein, subunit A domain 1"/>
    <property type="match status" value="1"/>
</dbReference>
<dbReference type="GO" id="GO:0005886">
    <property type="term" value="C:plasma membrane"/>
    <property type="evidence" value="ECO:0007669"/>
    <property type="project" value="UniProtKB-SubCell"/>
</dbReference>
<dbReference type="AlphaFoldDB" id="A0A1G4IA23"/>
<keyword evidence="3" id="KW-1003">Cell membrane</keyword>
<dbReference type="SUPFAM" id="SSF58087">
    <property type="entry name" value="Variant surface glycoprotein (N-terminal domain)"/>
    <property type="match status" value="1"/>
</dbReference>
<comment type="subcellular location">
    <subcellularLocation>
        <location evidence="2">Cell membrane</location>
        <topology evidence="2">Lipid-anchor</topology>
        <topology evidence="2">GPI-anchor</topology>
    </subcellularLocation>
</comment>
<keyword evidence="8" id="KW-0175">Coiled coil</keyword>
<evidence type="ECO:0000256" key="5">
    <source>
        <dbReference type="ARBA" id="ARBA00023136"/>
    </source>
</evidence>
<evidence type="ECO:0000256" key="9">
    <source>
        <dbReference type="SAM" id="SignalP"/>
    </source>
</evidence>
<dbReference type="Gene3D" id="1.10.470.10">
    <property type="entry name" value="Variant Surface Glycoprotein, subunit A, domain 2"/>
    <property type="match status" value="1"/>
</dbReference>
<evidence type="ECO:0000256" key="6">
    <source>
        <dbReference type="ARBA" id="ARBA00023180"/>
    </source>
</evidence>
<evidence type="ECO:0000256" key="2">
    <source>
        <dbReference type="ARBA" id="ARBA00004609"/>
    </source>
</evidence>
<evidence type="ECO:0000256" key="8">
    <source>
        <dbReference type="SAM" id="Coils"/>
    </source>
</evidence>
<feature type="domain" description="Trypanosome variant surface glycoprotein A-type N-terminal" evidence="10">
    <location>
        <begin position="25"/>
        <end position="384"/>
    </location>
</feature>
<dbReference type="InterPro" id="IPR001812">
    <property type="entry name" value="Trypano_VSG_A_N_dom"/>
</dbReference>
<keyword evidence="4" id="KW-0336">GPI-anchor</keyword>
<feature type="chain" id="PRO_5009235342" evidence="9">
    <location>
        <begin position="30"/>
        <end position="460"/>
    </location>
</feature>
<dbReference type="InterPro" id="IPR027446">
    <property type="entry name" value="VSG_C_dom_sf"/>
</dbReference>
<dbReference type="RefSeq" id="XP_067079958.1">
    <property type="nucleotide sequence ID" value="XM_067223857.1"/>
</dbReference>
<reference evidence="11" key="1">
    <citation type="submission" date="2016-09" db="EMBL/GenBank/DDBJ databases">
        <authorList>
            <person name="Hebert L."/>
            <person name="Moumen B."/>
        </authorList>
    </citation>
    <scope>NUCLEOTIDE SEQUENCE [LARGE SCALE GENOMIC DNA]</scope>
    <source>
        <strain evidence="11">OVI</strain>
    </source>
</reference>
<comment type="function">
    <text evidence="1">VSG forms a coat on the surface of the parasite. The trypanosome evades the immune response of the host by expressing a series of antigenically distinct VSGs from an estimated 1000 VSG genes.</text>
</comment>
<dbReference type="GO" id="GO:0042783">
    <property type="term" value="P:symbiont-mediated evasion of host immune response"/>
    <property type="evidence" value="ECO:0007669"/>
    <property type="project" value="InterPro"/>
</dbReference>
<dbReference type="Pfam" id="PF00913">
    <property type="entry name" value="Trypan_glycop"/>
    <property type="match status" value="1"/>
</dbReference>
<gene>
    <name evidence="11" type="ORF">TEOVI_000055200</name>
</gene>
<comment type="caution">
    <text evidence="11">The sequence shown here is derived from an EMBL/GenBank/DDBJ whole genome shotgun (WGS) entry which is preliminary data.</text>
</comment>
<keyword evidence="5" id="KW-0472">Membrane</keyword>
<evidence type="ECO:0000256" key="1">
    <source>
        <dbReference type="ARBA" id="ARBA00002523"/>
    </source>
</evidence>
<dbReference type="Proteomes" id="UP000195570">
    <property type="component" value="Unassembled WGS sequence"/>
</dbReference>
<name>A0A1G4IA23_TRYEQ</name>
<keyword evidence="7" id="KW-0449">Lipoprotein</keyword>
<keyword evidence="6" id="KW-0325">Glycoprotein</keyword>
<dbReference type="SUPFAM" id="SSF118251">
    <property type="entry name" value="Variant surface glycoprotein MITAT 1.2, VSG 221, C-terminal domain"/>
    <property type="match status" value="1"/>
</dbReference>
<proteinExistence type="predicted"/>
<dbReference type="EMBL" id="CZPT02001098">
    <property type="protein sequence ID" value="SCU68893.1"/>
    <property type="molecule type" value="Genomic_DNA"/>
</dbReference>
<evidence type="ECO:0000256" key="3">
    <source>
        <dbReference type="ARBA" id="ARBA00022475"/>
    </source>
</evidence>
<evidence type="ECO:0000313" key="11">
    <source>
        <dbReference type="EMBL" id="SCU68893.1"/>
    </source>
</evidence>
<dbReference type="VEuPathDB" id="TriTrypDB:TEOVI_000055200"/>
<dbReference type="GeneID" id="92374492"/>
<keyword evidence="9" id="KW-0732">Signal</keyword>
<feature type="signal peptide" evidence="9">
    <location>
        <begin position="1"/>
        <end position="29"/>
    </location>
</feature>
<keyword evidence="12" id="KW-1185">Reference proteome</keyword>
<evidence type="ECO:0000313" key="12">
    <source>
        <dbReference type="Proteomes" id="UP000195570"/>
    </source>
</evidence>
<feature type="coiled-coil region" evidence="8">
    <location>
        <begin position="384"/>
        <end position="411"/>
    </location>
</feature>